<keyword evidence="5 8" id="KW-0812">Transmembrane</keyword>
<feature type="transmembrane region" description="Helical" evidence="8">
    <location>
        <begin position="224"/>
        <end position="244"/>
    </location>
</feature>
<dbReference type="EMBL" id="JAMZFW010000004">
    <property type="protein sequence ID" value="MCP1101588.1"/>
    <property type="molecule type" value="Genomic_DNA"/>
</dbReference>
<comment type="similarity">
    <text evidence="2">Belongs to the CorA metal ion transporter (MIT) (TC 1.A.35) family.</text>
</comment>
<dbReference type="Pfam" id="PF01544">
    <property type="entry name" value="CorA"/>
    <property type="match status" value="1"/>
</dbReference>
<evidence type="ECO:0000256" key="8">
    <source>
        <dbReference type="SAM" id="Phobius"/>
    </source>
</evidence>
<evidence type="ECO:0000256" key="7">
    <source>
        <dbReference type="ARBA" id="ARBA00023136"/>
    </source>
</evidence>
<evidence type="ECO:0000313" key="9">
    <source>
        <dbReference type="EMBL" id="MCP1101588.1"/>
    </source>
</evidence>
<dbReference type="PANTHER" id="PTHR46494">
    <property type="entry name" value="CORA FAMILY METAL ION TRANSPORTER (EUROFUNG)"/>
    <property type="match status" value="1"/>
</dbReference>
<name>A0ABT1E6X4_9FIRM</name>
<dbReference type="Proteomes" id="UP001523566">
    <property type="component" value="Unassembled WGS sequence"/>
</dbReference>
<keyword evidence="7 8" id="KW-0472">Membrane</keyword>
<evidence type="ECO:0000256" key="5">
    <source>
        <dbReference type="ARBA" id="ARBA00022692"/>
    </source>
</evidence>
<keyword evidence="10" id="KW-1185">Reference proteome</keyword>
<dbReference type="Gene3D" id="1.20.58.340">
    <property type="entry name" value="Magnesium transport protein CorA, transmembrane region"/>
    <property type="match status" value="2"/>
</dbReference>
<reference evidence="9 10" key="1">
    <citation type="journal article" date="2022" name="Genome Biol. Evol.">
        <title>Host diet, physiology and behaviors set the stage for Lachnospiraceae cladogenesis.</title>
        <authorList>
            <person name="Vera-Ponce De Leon A."/>
            <person name="Schneider M."/>
            <person name="Jahnes B.C."/>
            <person name="Sadowski V."/>
            <person name="Camuy-Velez L.A."/>
            <person name="Duan J."/>
            <person name="Sabree Z.L."/>
        </authorList>
    </citation>
    <scope>NUCLEOTIDE SEQUENCE [LARGE SCALE GENOMIC DNA]</scope>
    <source>
        <strain evidence="9 10">PAL113</strain>
    </source>
</reference>
<dbReference type="InterPro" id="IPR045863">
    <property type="entry name" value="CorA_TM1_TM2"/>
</dbReference>
<dbReference type="InterPro" id="IPR045861">
    <property type="entry name" value="CorA_cytoplasmic_dom"/>
</dbReference>
<protein>
    <submittedName>
        <fullName evidence="9">Magnesium and cobalt transporter CorA</fullName>
    </submittedName>
</protein>
<gene>
    <name evidence="9" type="ORF">NK125_04060</name>
</gene>
<keyword evidence="6 8" id="KW-1133">Transmembrane helix</keyword>
<evidence type="ECO:0000256" key="3">
    <source>
        <dbReference type="ARBA" id="ARBA00022448"/>
    </source>
</evidence>
<dbReference type="InterPro" id="IPR002523">
    <property type="entry name" value="MgTranspt_CorA/ZnTranspt_ZntB"/>
</dbReference>
<sequence>MIETYGVETYLDKIKDRDDYFRLKVAFENTKNSKIELLEHSVAGVLLIPQKEELLEREIYIGYHVTRDNFVLIGDDEDLLKMSQVLEQIKEANETNTMNMLFWLMEYIIKDDFEYLQDFEARLNDLEEMLLERESKNFDKDVLTIRKELLRLQFYYQQLIDIADTLVENHNLIINDVQTRLFDLYSRRVDRLFDTVNRLKEYTIQLRELYQSQIDLRQNEIMKVLTVVTSLIMPLTLITGWYGMNFRNMPELENQHGYFTIIVLSLVIIVIEILIFKFKNWFK</sequence>
<evidence type="ECO:0000256" key="6">
    <source>
        <dbReference type="ARBA" id="ARBA00022989"/>
    </source>
</evidence>
<comment type="subcellular location">
    <subcellularLocation>
        <location evidence="1">Cell membrane</location>
        <topology evidence="1">Multi-pass membrane protein</topology>
    </subcellularLocation>
</comment>
<proteinExistence type="inferred from homology"/>
<dbReference type="RefSeq" id="WP_262065375.1">
    <property type="nucleotide sequence ID" value="NZ_JAMXOD010000004.1"/>
</dbReference>
<keyword evidence="3" id="KW-0813">Transport</keyword>
<dbReference type="SUPFAM" id="SSF143865">
    <property type="entry name" value="CorA soluble domain-like"/>
    <property type="match status" value="1"/>
</dbReference>
<feature type="transmembrane region" description="Helical" evidence="8">
    <location>
        <begin position="256"/>
        <end position="276"/>
    </location>
</feature>
<dbReference type="CDD" id="cd12826">
    <property type="entry name" value="EcCorA_ZntB-like_u1"/>
    <property type="match status" value="1"/>
</dbReference>
<evidence type="ECO:0000256" key="1">
    <source>
        <dbReference type="ARBA" id="ARBA00004651"/>
    </source>
</evidence>
<keyword evidence="4" id="KW-1003">Cell membrane</keyword>
<dbReference type="SUPFAM" id="SSF144083">
    <property type="entry name" value="Magnesium transport protein CorA, transmembrane region"/>
    <property type="match status" value="1"/>
</dbReference>
<organism evidence="9 10">
    <name type="scientific">Aequitasia blattaphilus</name>
    <dbReference type="NCBI Taxonomy" id="2949332"/>
    <lineage>
        <taxon>Bacteria</taxon>
        <taxon>Bacillati</taxon>
        <taxon>Bacillota</taxon>
        <taxon>Clostridia</taxon>
        <taxon>Lachnospirales</taxon>
        <taxon>Lachnospiraceae</taxon>
        <taxon>Aequitasia</taxon>
    </lineage>
</organism>
<comment type="caution">
    <text evidence="9">The sequence shown here is derived from an EMBL/GenBank/DDBJ whole genome shotgun (WGS) entry which is preliminary data.</text>
</comment>
<evidence type="ECO:0000256" key="2">
    <source>
        <dbReference type="ARBA" id="ARBA00009765"/>
    </source>
</evidence>
<evidence type="ECO:0000256" key="4">
    <source>
        <dbReference type="ARBA" id="ARBA00022475"/>
    </source>
</evidence>
<dbReference type="PANTHER" id="PTHR46494:SF1">
    <property type="entry name" value="CORA FAMILY METAL ION TRANSPORTER (EUROFUNG)"/>
    <property type="match status" value="1"/>
</dbReference>
<evidence type="ECO:0000313" key="10">
    <source>
        <dbReference type="Proteomes" id="UP001523566"/>
    </source>
</evidence>
<accession>A0ABT1E6X4</accession>